<proteinExistence type="predicted"/>
<evidence type="ECO:0000313" key="2">
    <source>
        <dbReference type="Proteomes" id="UP000000311"/>
    </source>
</evidence>
<evidence type="ECO:0000313" key="1">
    <source>
        <dbReference type="EMBL" id="EFN64213.1"/>
    </source>
</evidence>
<gene>
    <name evidence="1" type="ORF">EAG_09025</name>
</gene>
<dbReference type="Proteomes" id="UP000000311">
    <property type="component" value="Unassembled WGS sequence"/>
</dbReference>
<sequence length="51" mass="6050">MYAKVEGAKNVKHTIKSFFIDYSLMQQKSYQQLAIEKRLQSSLNKKMRIVQ</sequence>
<accession>E2AQV1</accession>
<keyword evidence="2" id="KW-1185">Reference proteome</keyword>
<dbReference type="InParanoid" id="E2AQV1"/>
<dbReference type="EMBL" id="GL441834">
    <property type="protein sequence ID" value="EFN64213.1"/>
    <property type="molecule type" value="Genomic_DNA"/>
</dbReference>
<dbReference type="AlphaFoldDB" id="E2AQV1"/>
<reference evidence="1 2" key="1">
    <citation type="journal article" date="2010" name="Science">
        <title>Genomic comparison of the ants Camponotus floridanus and Harpegnathos saltator.</title>
        <authorList>
            <person name="Bonasio R."/>
            <person name="Zhang G."/>
            <person name="Ye C."/>
            <person name="Mutti N.S."/>
            <person name="Fang X."/>
            <person name="Qin N."/>
            <person name="Donahue G."/>
            <person name="Yang P."/>
            <person name="Li Q."/>
            <person name="Li C."/>
            <person name="Zhang P."/>
            <person name="Huang Z."/>
            <person name="Berger S.L."/>
            <person name="Reinberg D."/>
            <person name="Wang J."/>
            <person name="Liebig J."/>
        </authorList>
    </citation>
    <scope>NUCLEOTIDE SEQUENCE [LARGE SCALE GENOMIC DNA]</scope>
    <source>
        <strain evidence="2">C129</strain>
    </source>
</reference>
<protein>
    <submittedName>
        <fullName evidence="1">Uncharacterized protein</fullName>
    </submittedName>
</protein>
<name>E2AQV1_CAMFO</name>
<organism evidence="2">
    <name type="scientific">Camponotus floridanus</name>
    <name type="common">Florida carpenter ant</name>
    <dbReference type="NCBI Taxonomy" id="104421"/>
    <lineage>
        <taxon>Eukaryota</taxon>
        <taxon>Metazoa</taxon>
        <taxon>Ecdysozoa</taxon>
        <taxon>Arthropoda</taxon>
        <taxon>Hexapoda</taxon>
        <taxon>Insecta</taxon>
        <taxon>Pterygota</taxon>
        <taxon>Neoptera</taxon>
        <taxon>Endopterygota</taxon>
        <taxon>Hymenoptera</taxon>
        <taxon>Apocrita</taxon>
        <taxon>Aculeata</taxon>
        <taxon>Formicoidea</taxon>
        <taxon>Formicidae</taxon>
        <taxon>Formicinae</taxon>
        <taxon>Camponotus</taxon>
    </lineage>
</organism>